<dbReference type="Proteomes" id="UP000616201">
    <property type="component" value="Unassembled WGS sequence"/>
</dbReference>
<accession>A0A928UZ78</accession>
<comment type="caution">
    <text evidence="3">The sequence shown here is derived from an EMBL/GenBank/DDBJ whole genome shotgun (WGS) entry which is preliminary data.</text>
</comment>
<feature type="domain" description="Haem-binding uptake Tiki superfamily ChaN" evidence="2">
    <location>
        <begin position="39"/>
        <end position="239"/>
    </location>
</feature>
<dbReference type="Gene3D" id="3.40.50.11550">
    <property type="match status" value="2"/>
</dbReference>
<dbReference type="AlphaFoldDB" id="A0A928UZ78"/>
<reference evidence="3" key="1">
    <citation type="submission" date="2018-02" db="EMBL/GenBank/DDBJ databases">
        <authorList>
            <person name="Vasarhelyi B.M."/>
            <person name="Deshmukh S."/>
            <person name="Balint B."/>
            <person name="Kukolya J."/>
        </authorList>
    </citation>
    <scope>NUCLEOTIDE SEQUENCE</scope>
    <source>
        <strain evidence="3">KB22</strain>
    </source>
</reference>
<keyword evidence="1" id="KW-0732">Signal</keyword>
<sequence length="281" mass="31993">MKFVQYILIVVCSLNIALAQEAYSIFDKDGNKKTFKDLVKSTDQKSHIFFGELHDNAVAHALQLQLTEQLFKQHQKNLLIGMEMFESDTQLIIDEYFSGRINQKSFESEARIWSNYATDYKPILEFAKANGLTLVATNIPRRYANAVYHQGIQILENVSDEGKKYFPKLPIAVDTTLSSYKEMKNMIPGHNGDNMVASQAVKDATMAERIYTYSQPNSIFLHLNGAYHTNKWEGIISYLKPKIADDKIFVITTVEQSDLENLSSENKGLADYIICVPEKVK</sequence>
<name>A0A928UZ78_9SPHI</name>
<dbReference type="Pfam" id="PF04187">
    <property type="entry name" value="Cofac_haem_bdg"/>
    <property type="match status" value="1"/>
</dbReference>
<keyword evidence="4" id="KW-1185">Reference proteome</keyword>
<feature type="chain" id="PRO_5036882179" evidence="1">
    <location>
        <begin position="20"/>
        <end position="281"/>
    </location>
</feature>
<evidence type="ECO:0000259" key="2">
    <source>
        <dbReference type="Pfam" id="PF04187"/>
    </source>
</evidence>
<dbReference type="CDD" id="cd14727">
    <property type="entry name" value="ChanN-like"/>
    <property type="match status" value="1"/>
</dbReference>
<dbReference type="RefSeq" id="WP_196933924.1">
    <property type="nucleotide sequence ID" value="NZ_MU158697.1"/>
</dbReference>
<dbReference type="EMBL" id="PRDK01000005">
    <property type="protein sequence ID" value="MBE8713769.1"/>
    <property type="molecule type" value="Genomic_DNA"/>
</dbReference>
<proteinExistence type="predicted"/>
<gene>
    <name evidence="3" type="ORF">C4F49_08755</name>
</gene>
<evidence type="ECO:0000256" key="1">
    <source>
        <dbReference type="SAM" id="SignalP"/>
    </source>
</evidence>
<evidence type="ECO:0000313" key="3">
    <source>
        <dbReference type="EMBL" id="MBE8713769.1"/>
    </source>
</evidence>
<dbReference type="InterPro" id="IPR007314">
    <property type="entry name" value="Cofac_haem-bd_dom"/>
</dbReference>
<feature type="signal peptide" evidence="1">
    <location>
        <begin position="1"/>
        <end position="19"/>
    </location>
</feature>
<evidence type="ECO:0000313" key="4">
    <source>
        <dbReference type="Proteomes" id="UP000616201"/>
    </source>
</evidence>
<protein>
    <submittedName>
        <fullName evidence="3">Iron-regulated protein</fullName>
    </submittedName>
</protein>
<organism evidence="3 4">
    <name type="scientific">Sphingobacterium hungaricum</name>
    <dbReference type="NCBI Taxonomy" id="2082723"/>
    <lineage>
        <taxon>Bacteria</taxon>
        <taxon>Pseudomonadati</taxon>
        <taxon>Bacteroidota</taxon>
        <taxon>Sphingobacteriia</taxon>
        <taxon>Sphingobacteriales</taxon>
        <taxon>Sphingobacteriaceae</taxon>
        <taxon>Sphingobacterium</taxon>
    </lineage>
</organism>
<dbReference type="SUPFAM" id="SSF159501">
    <property type="entry name" value="EreA/ChaN-like"/>
    <property type="match status" value="1"/>
</dbReference>